<reference evidence="2 3" key="1">
    <citation type="submission" date="2021-01" db="EMBL/GenBank/DDBJ databases">
        <title>Carboxyliciviraga sp.nov., isolated from coastal sediments.</title>
        <authorList>
            <person name="Lu D."/>
            <person name="Zhang T."/>
        </authorList>
    </citation>
    <scope>NUCLEOTIDE SEQUENCE [LARGE SCALE GENOMIC DNA]</scope>
    <source>
        <strain evidence="2 3">N1Y132</strain>
    </source>
</reference>
<protein>
    <submittedName>
        <fullName evidence="2">Type II toxin-antitoxin system RelE/ParE family toxin</fullName>
    </submittedName>
</protein>
<dbReference type="Gene3D" id="3.30.2310.20">
    <property type="entry name" value="RelE-like"/>
    <property type="match status" value="1"/>
</dbReference>
<organism evidence="2 3">
    <name type="scientific">Carboxylicivirga marina</name>
    <dbReference type="NCBI Taxonomy" id="2800988"/>
    <lineage>
        <taxon>Bacteria</taxon>
        <taxon>Pseudomonadati</taxon>
        <taxon>Bacteroidota</taxon>
        <taxon>Bacteroidia</taxon>
        <taxon>Marinilabiliales</taxon>
        <taxon>Marinilabiliaceae</taxon>
        <taxon>Carboxylicivirga</taxon>
    </lineage>
</organism>
<dbReference type="RefSeq" id="WP_200464917.1">
    <property type="nucleotide sequence ID" value="NZ_JAENRR010000020.1"/>
</dbReference>
<gene>
    <name evidence="2" type="ORF">JIV24_10125</name>
</gene>
<keyword evidence="3" id="KW-1185">Reference proteome</keyword>
<keyword evidence="1" id="KW-1277">Toxin-antitoxin system</keyword>
<evidence type="ECO:0000256" key="1">
    <source>
        <dbReference type="ARBA" id="ARBA00022649"/>
    </source>
</evidence>
<dbReference type="Proteomes" id="UP000605676">
    <property type="component" value="Unassembled WGS sequence"/>
</dbReference>
<dbReference type="InterPro" id="IPR007712">
    <property type="entry name" value="RelE/ParE_toxin"/>
</dbReference>
<proteinExistence type="predicted"/>
<sequence>MKVVFKDAFIAKLEDQVDYIANNSPAHARKFKSELISLLKRIPQNPYQFRPSIYFNDENIRDLIFKGYTIVFKINNNTIEVFGFVKYQNNP</sequence>
<evidence type="ECO:0000313" key="3">
    <source>
        <dbReference type="Proteomes" id="UP000605676"/>
    </source>
</evidence>
<dbReference type="InterPro" id="IPR035093">
    <property type="entry name" value="RelE/ParE_toxin_dom_sf"/>
</dbReference>
<dbReference type="Pfam" id="PF05016">
    <property type="entry name" value="ParE_toxin"/>
    <property type="match status" value="1"/>
</dbReference>
<accession>A0ABS1HJ24</accession>
<comment type="caution">
    <text evidence="2">The sequence shown here is derived from an EMBL/GenBank/DDBJ whole genome shotgun (WGS) entry which is preliminary data.</text>
</comment>
<dbReference type="EMBL" id="JAENRR010000020">
    <property type="protein sequence ID" value="MBK3517688.1"/>
    <property type="molecule type" value="Genomic_DNA"/>
</dbReference>
<name>A0ABS1HJ24_9BACT</name>
<evidence type="ECO:0000313" key="2">
    <source>
        <dbReference type="EMBL" id="MBK3517688.1"/>
    </source>
</evidence>